<dbReference type="CDD" id="cd04301">
    <property type="entry name" value="NAT_SF"/>
    <property type="match status" value="1"/>
</dbReference>
<dbReference type="PANTHER" id="PTHR31435:SF10">
    <property type="entry name" value="BSR4717 PROTEIN"/>
    <property type="match status" value="1"/>
</dbReference>
<dbReference type="PROSITE" id="PS51186">
    <property type="entry name" value="GNAT"/>
    <property type="match status" value="1"/>
</dbReference>
<evidence type="ECO:0000313" key="3">
    <source>
        <dbReference type="EMBL" id="NHN57313.1"/>
    </source>
</evidence>
<comment type="caution">
    <text evidence="3">The sequence shown here is derived from an EMBL/GenBank/DDBJ whole genome shotgun (WGS) entry which is preliminary data.</text>
</comment>
<organism evidence="3 4">
    <name type="scientific">Metallococcus carri</name>
    <dbReference type="NCBI Taxonomy" id="1656884"/>
    <lineage>
        <taxon>Bacteria</taxon>
        <taxon>Bacillati</taxon>
        <taxon>Actinomycetota</taxon>
        <taxon>Actinomycetes</taxon>
        <taxon>Micrococcales</taxon>
        <taxon>Dermacoccaceae</taxon>
        <taxon>Metallococcus</taxon>
    </lineage>
</organism>
<evidence type="ECO:0000259" key="2">
    <source>
        <dbReference type="PROSITE" id="PS51729"/>
    </source>
</evidence>
<dbReference type="AlphaFoldDB" id="A0A967B4D1"/>
<dbReference type="Gene3D" id="3.40.630.30">
    <property type="match status" value="1"/>
</dbReference>
<evidence type="ECO:0000313" key="4">
    <source>
        <dbReference type="Proteomes" id="UP000744769"/>
    </source>
</evidence>
<gene>
    <name evidence="3" type="ORF">G9U51_16200</name>
</gene>
<name>A0A967B4D1_9MICO</name>
<dbReference type="EMBL" id="JAAOIV010000014">
    <property type="protein sequence ID" value="NHN57313.1"/>
    <property type="molecule type" value="Genomic_DNA"/>
</dbReference>
<protein>
    <submittedName>
        <fullName evidence="3">N-acetyltransferase</fullName>
    </submittedName>
</protein>
<reference evidence="3" key="1">
    <citation type="submission" date="2020-03" db="EMBL/GenBank/DDBJ databases">
        <title>Draft sequencing of Calidifontibacter sp. DB0510.</title>
        <authorList>
            <person name="Kim D.-U."/>
        </authorList>
    </citation>
    <scope>NUCLEOTIDE SEQUENCE</scope>
    <source>
        <strain evidence="3">DB0510</strain>
    </source>
</reference>
<evidence type="ECO:0000259" key="1">
    <source>
        <dbReference type="PROSITE" id="PS51186"/>
    </source>
</evidence>
<dbReference type="InterPro" id="IPR016181">
    <property type="entry name" value="Acyl_CoA_acyltransferase"/>
</dbReference>
<dbReference type="PROSITE" id="PS51729">
    <property type="entry name" value="GNAT_YJDJ"/>
    <property type="match status" value="1"/>
</dbReference>
<dbReference type="RefSeq" id="WP_166198494.1">
    <property type="nucleotide sequence ID" value="NZ_JAAOIV010000014.1"/>
</dbReference>
<keyword evidence="4" id="KW-1185">Reference proteome</keyword>
<sequence>MPTEVTISNNEGASRYEARRGEEVIGRLVYEQLPDRVIYTSAVVDPAQRGQGIAGRLVQTALDDADLIAGRTVVPRCPYVAQWIQDHPGYQELLDA</sequence>
<dbReference type="InterPro" id="IPR045057">
    <property type="entry name" value="Gcn5-rel_NAT"/>
</dbReference>
<feature type="domain" description="N-acetyltransferase" evidence="1">
    <location>
        <begin position="1"/>
        <end position="96"/>
    </location>
</feature>
<dbReference type="PANTHER" id="PTHR31435">
    <property type="entry name" value="PROTEIN NATD1"/>
    <property type="match status" value="1"/>
</dbReference>
<dbReference type="SUPFAM" id="SSF55729">
    <property type="entry name" value="Acyl-CoA N-acyltransferases (Nat)"/>
    <property type="match status" value="1"/>
</dbReference>
<dbReference type="GO" id="GO:0016747">
    <property type="term" value="F:acyltransferase activity, transferring groups other than amino-acyl groups"/>
    <property type="evidence" value="ECO:0007669"/>
    <property type="project" value="InterPro"/>
</dbReference>
<accession>A0A967B4D1</accession>
<feature type="domain" description="N-acetyltransferase" evidence="2">
    <location>
        <begin position="8"/>
        <end position="95"/>
    </location>
</feature>
<dbReference type="Proteomes" id="UP000744769">
    <property type="component" value="Unassembled WGS sequence"/>
</dbReference>
<dbReference type="InterPro" id="IPR000182">
    <property type="entry name" value="GNAT_dom"/>
</dbReference>
<proteinExistence type="predicted"/>
<dbReference type="Pfam" id="PF14542">
    <property type="entry name" value="Acetyltransf_CG"/>
    <property type="match status" value="1"/>
</dbReference>
<dbReference type="InterPro" id="IPR031165">
    <property type="entry name" value="GNAT_YJDJ"/>
</dbReference>